<dbReference type="AlphaFoldDB" id="A0A8T0MAD8"/>
<evidence type="ECO:0000259" key="7">
    <source>
        <dbReference type="PROSITE" id="PS50053"/>
    </source>
</evidence>
<keyword evidence="5" id="KW-0378">Hydrolase</keyword>
<evidence type="ECO:0000256" key="3">
    <source>
        <dbReference type="ARBA" id="ARBA00022670"/>
    </source>
</evidence>
<dbReference type="Pfam" id="PF04177">
    <property type="entry name" value="TAP42"/>
    <property type="match status" value="1"/>
</dbReference>
<dbReference type="GO" id="GO:0009966">
    <property type="term" value="P:regulation of signal transduction"/>
    <property type="evidence" value="ECO:0007669"/>
    <property type="project" value="InterPro"/>
</dbReference>
<proteinExistence type="predicted"/>
<dbReference type="EMBL" id="CM029054">
    <property type="protein sequence ID" value="KAG2533640.1"/>
    <property type="molecule type" value="Genomic_DNA"/>
</dbReference>
<comment type="catalytic activity">
    <reaction evidence="1">
        <text>Thiol-dependent hydrolysis of ester, thioester, amide, peptide and isopeptide bonds formed by the C-terminal Gly of ubiquitin (a 76-residue protein attached to proteins as an intracellular targeting signal).</text>
        <dbReference type="EC" id="3.4.19.12"/>
    </reaction>
</comment>
<evidence type="ECO:0000256" key="5">
    <source>
        <dbReference type="ARBA" id="ARBA00022801"/>
    </source>
</evidence>
<dbReference type="GO" id="GO:0061136">
    <property type="term" value="P:regulation of proteasomal protein catabolic process"/>
    <property type="evidence" value="ECO:0007669"/>
    <property type="project" value="TreeGrafter"/>
</dbReference>
<protein>
    <recommendedName>
        <fullName evidence="2">ubiquitinyl hydrolase 1</fullName>
        <ecNumber evidence="2">3.4.19.12</ecNumber>
    </recommendedName>
</protein>
<dbReference type="GO" id="GO:0016579">
    <property type="term" value="P:protein deubiquitination"/>
    <property type="evidence" value="ECO:0007669"/>
    <property type="project" value="InterPro"/>
</dbReference>
<dbReference type="CDD" id="cd16104">
    <property type="entry name" value="Ubl_USP14_like"/>
    <property type="match status" value="1"/>
</dbReference>
<keyword evidence="9" id="KW-1185">Reference proteome</keyword>
<accession>A0A8T0MAD8</accession>
<dbReference type="InterPro" id="IPR044635">
    <property type="entry name" value="UBP14-like"/>
</dbReference>
<dbReference type="GO" id="GO:0043161">
    <property type="term" value="P:proteasome-mediated ubiquitin-dependent protein catabolic process"/>
    <property type="evidence" value="ECO:0007669"/>
    <property type="project" value="InterPro"/>
</dbReference>
<dbReference type="InterPro" id="IPR029071">
    <property type="entry name" value="Ubiquitin-like_domsf"/>
</dbReference>
<dbReference type="PROSITE" id="PS50053">
    <property type="entry name" value="UBIQUITIN_2"/>
    <property type="match status" value="1"/>
</dbReference>
<evidence type="ECO:0000256" key="4">
    <source>
        <dbReference type="ARBA" id="ARBA00022786"/>
    </source>
</evidence>
<gene>
    <name evidence="8" type="ORF">PVAP13_9NG013001</name>
</gene>
<evidence type="ECO:0000256" key="1">
    <source>
        <dbReference type="ARBA" id="ARBA00000707"/>
    </source>
</evidence>
<dbReference type="SUPFAM" id="SSF54236">
    <property type="entry name" value="Ubiquitin-like"/>
    <property type="match status" value="1"/>
</dbReference>
<comment type="caution">
    <text evidence="8">The sequence shown here is derived from an EMBL/GenBank/DDBJ whole genome shotgun (WGS) entry which is preliminary data.</text>
</comment>
<dbReference type="EC" id="3.4.19.12" evidence="2"/>
<evidence type="ECO:0000313" key="9">
    <source>
        <dbReference type="Proteomes" id="UP000823388"/>
    </source>
</evidence>
<evidence type="ECO:0000256" key="6">
    <source>
        <dbReference type="ARBA" id="ARBA00022807"/>
    </source>
</evidence>
<keyword evidence="4" id="KW-0833">Ubl conjugation pathway</keyword>
<dbReference type="Pfam" id="PF00240">
    <property type="entry name" value="ubiquitin"/>
    <property type="match status" value="1"/>
</dbReference>
<dbReference type="InterPro" id="IPR000626">
    <property type="entry name" value="Ubiquitin-like_dom"/>
</dbReference>
<organism evidence="8 9">
    <name type="scientific">Panicum virgatum</name>
    <name type="common">Blackwell switchgrass</name>
    <dbReference type="NCBI Taxonomy" id="38727"/>
    <lineage>
        <taxon>Eukaryota</taxon>
        <taxon>Viridiplantae</taxon>
        <taxon>Streptophyta</taxon>
        <taxon>Embryophyta</taxon>
        <taxon>Tracheophyta</taxon>
        <taxon>Spermatophyta</taxon>
        <taxon>Magnoliopsida</taxon>
        <taxon>Liliopsida</taxon>
        <taxon>Poales</taxon>
        <taxon>Poaceae</taxon>
        <taxon>PACMAD clade</taxon>
        <taxon>Panicoideae</taxon>
        <taxon>Panicodae</taxon>
        <taxon>Paniceae</taxon>
        <taxon>Panicinae</taxon>
        <taxon>Panicum</taxon>
        <taxon>Panicum sect. Hiantes</taxon>
    </lineage>
</organism>
<evidence type="ECO:0000313" key="8">
    <source>
        <dbReference type="EMBL" id="KAG2533640.1"/>
    </source>
</evidence>
<keyword evidence="3" id="KW-0645">Protease</keyword>
<evidence type="ECO:0000256" key="2">
    <source>
        <dbReference type="ARBA" id="ARBA00012759"/>
    </source>
</evidence>
<keyword evidence="6" id="KW-0788">Thiol protease</keyword>
<dbReference type="SMART" id="SM00213">
    <property type="entry name" value="UBQ"/>
    <property type="match status" value="1"/>
</dbReference>
<dbReference type="InterPro" id="IPR007304">
    <property type="entry name" value="TAP46-like"/>
</dbReference>
<dbReference type="PANTHER" id="PTHR43982:SF1">
    <property type="entry name" value="UBIQUITIN CARBOXYL-TERMINAL HYDROLASE 14"/>
    <property type="match status" value="1"/>
</dbReference>
<dbReference type="PANTHER" id="PTHR43982">
    <property type="entry name" value="UBIQUITIN CARBOXYL-TERMINAL HYDROLASE"/>
    <property type="match status" value="1"/>
</dbReference>
<reference evidence="8" key="1">
    <citation type="submission" date="2020-05" db="EMBL/GenBank/DDBJ databases">
        <title>WGS assembly of Panicum virgatum.</title>
        <authorList>
            <person name="Lovell J.T."/>
            <person name="Jenkins J."/>
            <person name="Shu S."/>
            <person name="Juenger T.E."/>
            <person name="Schmutz J."/>
        </authorList>
    </citation>
    <scope>NUCLEOTIDE SEQUENCE</scope>
    <source>
        <strain evidence="8">AP13</strain>
    </source>
</reference>
<name>A0A8T0MAD8_PANVG</name>
<dbReference type="Gene3D" id="3.10.20.90">
    <property type="entry name" value="Phosphatidylinositol 3-kinase Catalytic Subunit, Chain A, domain 1"/>
    <property type="match status" value="1"/>
</dbReference>
<dbReference type="GO" id="GO:0004843">
    <property type="term" value="F:cysteine-type deubiquitinase activity"/>
    <property type="evidence" value="ECO:0007669"/>
    <property type="project" value="UniProtKB-EC"/>
</dbReference>
<feature type="domain" description="Ubiquitin-like" evidence="7">
    <location>
        <begin position="214"/>
        <end position="269"/>
    </location>
</feature>
<dbReference type="GO" id="GO:0070628">
    <property type="term" value="F:proteasome binding"/>
    <property type="evidence" value="ECO:0007669"/>
    <property type="project" value="TreeGrafter"/>
</dbReference>
<dbReference type="Proteomes" id="UP000823388">
    <property type="component" value="Chromosome 9N"/>
</dbReference>
<sequence>MTAQVFQPSCRMPTMSIEEAGLREMKMMEKWQERAAKMMKEANSAWHKDGTSSAQEDEDAINFALLPDEALLASQLEGARRSSIEKAYNAALREAEKRHAGRRTKPTAHWPKKVMEVFQMIYMATCMTKEVRFKRGEENWVDDPIVHDMALELFARTQRAYSSQQLHNKWKNMKLDKILKEEDQKLDIEGPNLPPPASTPPPQHLGFTATANGMEIDTSQPPIVFKSQMYTLTGVPPECQKIIGKGGTLEDNGNWSDLGVKDGQKLMMIGTNAAITKVLQEEVDTLVIAAANNPSTSELSKSLQLPAIEFLLEENGHKSDLEILRKKMEHLDIENKKDKDELQ</sequence>